<name>A0A8D8QWT8_9HEMI</name>
<dbReference type="AlphaFoldDB" id="A0A8D8QWT8"/>
<dbReference type="EMBL" id="HBUF01109302">
    <property type="protein sequence ID" value="CAG6639880.1"/>
    <property type="molecule type" value="Transcribed_RNA"/>
</dbReference>
<keyword evidence="1" id="KW-1133">Transmembrane helix</keyword>
<accession>A0A8D8QWT8</accession>
<sequence length="100" mass="11620">MPNNYFCFVPNKSDKPSPNHTPPCVFLVITTSLFTPFLFLLLLLFAPTYSFSFLFCSFLQHISFLLVLLFAPTYFFLQPCCCVCFSSFFYISCLHAVFFF</sequence>
<evidence type="ECO:0000256" key="1">
    <source>
        <dbReference type="SAM" id="Phobius"/>
    </source>
</evidence>
<feature type="transmembrane region" description="Helical" evidence="1">
    <location>
        <begin position="51"/>
        <end position="70"/>
    </location>
</feature>
<reference evidence="2" key="1">
    <citation type="submission" date="2021-05" db="EMBL/GenBank/DDBJ databases">
        <authorList>
            <person name="Alioto T."/>
            <person name="Alioto T."/>
            <person name="Gomez Garrido J."/>
        </authorList>
    </citation>
    <scope>NUCLEOTIDE SEQUENCE</scope>
</reference>
<evidence type="ECO:0000313" key="2">
    <source>
        <dbReference type="EMBL" id="CAG6639880.1"/>
    </source>
</evidence>
<protein>
    <submittedName>
        <fullName evidence="2">Uncharacterized protein</fullName>
    </submittedName>
</protein>
<proteinExistence type="predicted"/>
<feature type="transmembrane region" description="Helical" evidence="1">
    <location>
        <begin position="20"/>
        <end position="44"/>
    </location>
</feature>
<feature type="transmembrane region" description="Helical" evidence="1">
    <location>
        <begin position="76"/>
        <end position="99"/>
    </location>
</feature>
<keyword evidence="1" id="KW-0812">Transmembrane</keyword>
<organism evidence="2">
    <name type="scientific">Cacopsylla melanoneura</name>
    <dbReference type="NCBI Taxonomy" id="428564"/>
    <lineage>
        <taxon>Eukaryota</taxon>
        <taxon>Metazoa</taxon>
        <taxon>Ecdysozoa</taxon>
        <taxon>Arthropoda</taxon>
        <taxon>Hexapoda</taxon>
        <taxon>Insecta</taxon>
        <taxon>Pterygota</taxon>
        <taxon>Neoptera</taxon>
        <taxon>Paraneoptera</taxon>
        <taxon>Hemiptera</taxon>
        <taxon>Sternorrhyncha</taxon>
        <taxon>Psylloidea</taxon>
        <taxon>Psyllidae</taxon>
        <taxon>Psyllinae</taxon>
        <taxon>Cacopsylla</taxon>
    </lineage>
</organism>
<keyword evidence="1" id="KW-0472">Membrane</keyword>